<dbReference type="RefSeq" id="WP_191145571.1">
    <property type="nucleotide sequence ID" value="NZ_JACXAF010000018.1"/>
</dbReference>
<name>A0A8J6QLN2_9GAMM</name>
<organism evidence="5 6">
    <name type="scientific">Neiella litorisoli</name>
    <dbReference type="NCBI Taxonomy" id="2771431"/>
    <lineage>
        <taxon>Bacteria</taxon>
        <taxon>Pseudomonadati</taxon>
        <taxon>Pseudomonadota</taxon>
        <taxon>Gammaproteobacteria</taxon>
        <taxon>Alteromonadales</taxon>
        <taxon>Echinimonadaceae</taxon>
        <taxon>Neiella</taxon>
    </lineage>
</organism>
<dbReference type="AlphaFoldDB" id="A0A8J6QLN2"/>
<dbReference type="InterPro" id="IPR041561">
    <property type="entry name" value="PglD_N"/>
</dbReference>
<dbReference type="Gene3D" id="2.160.10.10">
    <property type="entry name" value="Hexapeptide repeat proteins"/>
    <property type="match status" value="1"/>
</dbReference>
<evidence type="ECO:0000313" key="5">
    <source>
        <dbReference type="EMBL" id="MBD1390507.1"/>
    </source>
</evidence>
<feature type="active site" description="Proton acceptor" evidence="2">
    <location>
        <position position="136"/>
    </location>
</feature>
<dbReference type="InterPro" id="IPR020019">
    <property type="entry name" value="AcTrfase_PglD-like"/>
</dbReference>
<dbReference type="PANTHER" id="PTHR43300">
    <property type="entry name" value="ACETYLTRANSFERASE"/>
    <property type="match status" value="1"/>
</dbReference>
<dbReference type="InterPro" id="IPR050179">
    <property type="entry name" value="Trans_hexapeptide_repeat"/>
</dbReference>
<comment type="caution">
    <text evidence="5">The sequence shown here is derived from an EMBL/GenBank/DDBJ whole genome shotgun (WGS) entry which is preliminary data.</text>
</comment>
<proteinExistence type="inferred from homology"/>
<feature type="binding site" evidence="3">
    <location>
        <position position="166"/>
    </location>
    <ligand>
        <name>acetyl-CoA</name>
        <dbReference type="ChEBI" id="CHEBI:57288"/>
    </ligand>
</feature>
<dbReference type="NCBIfam" id="TIGR03570">
    <property type="entry name" value="NeuD_NnaD"/>
    <property type="match status" value="1"/>
</dbReference>
<evidence type="ECO:0000256" key="1">
    <source>
        <dbReference type="ARBA" id="ARBA00007274"/>
    </source>
</evidence>
<dbReference type="Pfam" id="PF17836">
    <property type="entry name" value="PglD_N"/>
    <property type="match status" value="1"/>
</dbReference>
<dbReference type="Gene3D" id="3.40.50.20">
    <property type="match status" value="1"/>
</dbReference>
<dbReference type="Proteomes" id="UP000638014">
    <property type="component" value="Unassembled WGS sequence"/>
</dbReference>
<feature type="domain" description="PglD N-terminal" evidence="4">
    <location>
        <begin position="3"/>
        <end position="81"/>
    </location>
</feature>
<evidence type="ECO:0000259" key="4">
    <source>
        <dbReference type="Pfam" id="PF17836"/>
    </source>
</evidence>
<dbReference type="SUPFAM" id="SSF51161">
    <property type="entry name" value="Trimeric LpxA-like enzymes"/>
    <property type="match status" value="1"/>
</dbReference>
<evidence type="ECO:0000313" key="6">
    <source>
        <dbReference type="Proteomes" id="UP000638014"/>
    </source>
</evidence>
<dbReference type="PANTHER" id="PTHR43300:SF7">
    <property type="entry name" value="UDP-N-ACETYLBACILLOSAMINE N-ACETYLTRANSFERASE"/>
    <property type="match status" value="1"/>
</dbReference>
<keyword evidence="6" id="KW-1185">Reference proteome</keyword>
<evidence type="ECO:0000256" key="3">
    <source>
        <dbReference type="PIRSR" id="PIRSR620019-2"/>
    </source>
</evidence>
<sequence>MTRLVILGAGGHGKVVADVAQLSQDYDKLLFLDDAFERIGECAGLPVAGPLSDFSRYINEHTHFFVAMGSCAGRQSWLQQLLAAKAQLATLIHPTAIIAHSVVIESGVLICAGAIINPDSKIGLGVIINTGATIDHDCVIGAYSHVCPGVSIAGMVHVGELCWLGIGANVIQLITIADHCTLGAGATLIHSTQAGQTLVGVPARPISKKE</sequence>
<accession>A0A8J6QLN2</accession>
<evidence type="ECO:0000256" key="2">
    <source>
        <dbReference type="PIRSR" id="PIRSR620019-1"/>
    </source>
</evidence>
<gene>
    <name evidence="5" type="ORF">IC617_13790</name>
</gene>
<dbReference type="InterPro" id="IPR011004">
    <property type="entry name" value="Trimer_LpxA-like_sf"/>
</dbReference>
<feature type="binding site" evidence="3">
    <location>
        <position position="145"/>
    </location>
    <ligand>
        <name>acetyl-CoA</name>
        <dbReference type="ChEBI" id="CHEBI:57288"/>
    </ligand>
</feature>
<dbReference type="EMBL" id="JACXAF010000018">
    <property type="protein sequence ID" value="MBD1390507.1"/>
    <property type="molecule type" value="Genomic_DNA"/>
</dbReference>
<comment type="similarity">
    <text evidence="1">Belongs to the transferase hexapeptide repeat family.</text>
</comment>
<feature type="site" description="Increases basicity of active site His" evidence="2">
    <location>
        <position position="137"/>
    </location>
</feature>
<feature type="binding site" evidence="3">
    <location>
        <position position="69"/>
    </location>
    <ligand>
        <name>substrate</name>
    </ligand>
</feature>
<protein>
    <submittedName>
        <fullName evidence="5">Acetyltransferase</fullName>
    </submittedName>
</protein>
<reference evidence="5" key="1">
    <citation type="submission" date="2020-09" db="EMBL/GenBank/DDBJ databases">
        <title>A novel bacterium of genus Neiella, isolated from South China Sea.</title>
        <authorList>
            <person name="Huang H."/>
            <person name="Mo K."/>
            <person name="Hu Y."/>
        </authorList>
    </citation>
    <scope>NUCLEOTIDE SEQUENCE</scope>
    <source>
        <strain evidence="5">HB171785</strain>
    </source>
</reference>
<dbReference type="CDD" id="cd03360">
    <property type="entry name" value="LbH_AT_putative"/>
    <property type="match status" value="1"/>
</dbReference>